<dbReference type="EMBL" id="LR134313">
    <property type="protein sequence ID" value="VEF00428.1"/>
    <property type="molecule type" value="Genomic_DNA"/>
</dbReference>
<keyword evidence="2" id="KW-1185">Reference proteome</keyword>
<organism evidence="1 2">
    <name type="scientific">Neisseria canis</name>
    <dbReference type="NCBI Taxonomy" id="493"/>
    <lineage>
        <taxon>Bacteria</taxon>
        <taxon>Pseudomonadati</taxon>
        <taxon>Pseudomonadota</taxon>
        <taxon>Betaproteobacteria</taxon>
        <taxon>Neisseriales</taxon>
        <taxon>Neisseriaceae</taxon>
        <taxon>Neisseria</taxon>
    </lineage>
</organism>
<name>A0A448D751_9NEIS</name>
<evidence type="ECO:0000313" key="2">
    <source>
        <dbReference type="Proteomes" id="UP000279284"/>
    </source>
</evidence>
<proteinExistence type="predicted"/>
<accession>A0A448D751</accession>
<protein>
    <submittedName>
        <fullName evidence="1">Uncharacterized protein</fullName>
    </submittedName>
</protein>
<dbReference type="Proteomes" id="UP000279284">
    <property type="component" value="Chromosome"/>
</dbReference>
<evidence type="ECO:0000313" key="1">
    <source>
        <dbReference type="EMBL" id="VEF00428.1"/>
    </source>
</evidence>
<sequence>MDTSITHELAKLNNHIKTNFNWLDFQVTLLDFTKVNIIASDDPSYYFNYDIDLYNVKYLSGNLTWSVDVDECITIVELIDKKNYDYLPELQENCFFLKFHNTDLATPPFIIMASNISVSYEKKYFNDQYN</sequence>
<dbReference type="AlphaFoldDB" id="A0A448D751"/>
<reference evidence="1 2" key="1">
    <citation type="submission" date="2018-12" db="EMBL/GenBank/DDBJ databases">
        <authorList>
            <consortium name="Pathogen Informatics"/>
        </authorList>
    </citation>
    <scope>NUCLEOTIDE SEQUENCE [LARGE SCALE GENOMIC DNA]</scope>
    <source>
        <strain evidence="1 2">NCTC10296</strain>
    </source>
</reference>
<gene>
    <name evidence="1" type="ORF">NCTC10296_00849</name>
</gene>
<dbReference type="RefSeq" id="WP_126326590.1">
    <property type="nucleotide sequence ID" value="NZ_CAUJPY010000056.1"/>
</dbReference>
<dbReference type="KEGG" id="nci:NCTC10296_00849"/>